<dbReference type="EMBL" id="BAAAVI010000106">
    <property type="protein sequence ID" value="GAA2910777.1"/>
    <property type="molecule type" value="Genomic_DNA"/>
</dbReference>
<proteinExistence type="predicted"/>
<dbReference type="Gene3D" id="1.10.10.60">
    <property type="entry name" value="Homeodomain-like"/>
    <property type="match status" value="1"/>
</dbReference>
<dbReference type="SUPFAM" id="SSF48498">
    <property type="entry name" value="Tetracyclin repressor-like, C-terminal domain"/>
    <property type="match status" value="1"/>
</dbReference>
<keyword evidence="2" id="KW-0805">Transcription regulation</keyword>
<dbReference type="PRINTS" id="PR00400">
    <property type="entry name" value="TETREPRESSOR"/>
</dbReference>
<dbReference type="SUPFAM" id="SSF46689">
    <property type="entry name" value="Homeodomain-like"/>
    <property type="match status" value="1"/>
</dbReference>
<dbReference type="Proteomes" id="UP001500831">
    <property type="component" value="Unassembled WGS sequence"/>
</dbReference>
<dbReference type="RefSeq" id="WP_344981847.1">
    <property type="nucleotide sequence ID" value="NZ_BAAAVI010000106.1"/>
</dbReference>
<dbReference type="InterPro" id="IPR009057">
    <property type="entry name" value="Homeodomain-like_sf"/>
</dbReference>
<evidence type="ECO:0000256" key="4">
    <source>
        <dbReference type="ARBA" id="ARBA00023163"/>
    </source>
</evidence>
<dbReference type="InterPro" id="IPR036271">
    <property type="entry name" value="Tet_transcr_reg_TetR-rel_C_sf"/>
</dbReference>
<keyword evidence="8" id="KW-1185">Reference proteome</keyword>
<evidence type="ECO:0000256" key="2">
    <source>
        <dbReference type="ARBA" id="ARBA00023015"/>
    </source>
</evidence>
<accession>A0ABN3WC95</accession>
<comment type="caution">
    <text evidence="7">The sequence shown here is derived from an EMBL/GenBank/DDBJ whole genome shotgun (WGS) entry which is preliminary data.</text>
</comment>
<reference evidence="7 8" key="1">
    <citation type="journal article" date="2019" name="Int. J. Syst. Evol. Microbiol.">
        <title>The Global Catalogue of Microorganisms (GCM) 10K type strain sequencing project: providing services to taxonomists for standard genome sequencing and annotation.</title>
        <authorList>
            <consortium name="The Broad Institute Genomics Platform"/>
            <consortium name="The Broad Institute Genome Sequencing Center for Infectious Disease"/>
            <person name="Wu L."/>
            <person name="Ma J."/>
        </authorList>
    </citation>
    <scope>NUCLEOTIDE SEQUENCE [LARGE SCALE GENOMIC DNA]</scope>
    <source>
        <strain evidence="7 8">JCM 6242</strain>
    </source>
</reference>
<evidence type="ECO:0000313" key="7">
    <source>
        <dbReference type="EMBL" id="GAA2910777.1"/>
    </source>
</evidence>
<dbReference type="InterPro" id="IPR001647">
    <property type="entry name" value="HTH_TetR"/>
</dbReference>
<dbReference type="InterPro" id="IPR050109">
    <property type="entry name" value="HTH-type_TetR-like_transc_reg"/>
</dbReference>
<evidence type="ECO:0000313" key="8">
    <source>
        <dbReference type="Proteomes" id="UP001500831"/>
    </source>
</evidence>
<feature type="domain" description="HTH tetR-type" evidence="6">
    <location>
        <begin position="10"/>
        <end position="70"/>
    </location>
</feature>
<feature type="DNA-binding region" description="H-T-H motif" evidence="5">
    <location>
        <begin position="33"/>
        <end position="52"/>
    </location>
</feature>
<sequence length="230" mass="25065">MPARRTPTVALSRERIVTACLELVEGGGPGALTFRAIGRRLGVDATAVYRHFRDKDDLVLALADRLYEEALAGFAPSDDWAETLRDVVLRIHRAFAGHPQAALLAATRSTRREAEFRAIEILLDALRRAGFGPEEAARYERVLGDYALAWAAFTASFAMLPKEVREADASAPLVYAAQSLERYPRLAECARHLPPVAESQFETALEILLTGLRVSSRPPAGAVPDASLTA</sequence>
<dbReference type="Gene3D" id="1.10.357.10">
    <property type="entry name" value="Tetracycline Repressor, domain 2"/>
    <property type="match status" value="1"/>
</dbReference>
<protein>
    <submittedName>
        <fullName evidence="7">TetR/AcrR family transcriptional regulator</fullName>
    </submittedName>
</protein>
<evidence type="ECO:0000259" key="6">
    <source>
        <dbReference type="PROSITE" id="PS50977"/>
    </source>
</evidence>
<dbReference type="PRINTS" id="PR00455">
    <property type="entry name" value="HTHTETR"/>
</dbReference>
<evidence type="ECO:0000256" key="5">
    <source>
        <dbReference type="PROSITE-ProRule" id="PRU00335"/>
    </source>
</evidence>
<dbReference type="PROSITE" id="PS50977">
    <property type="entry name" value="HTH_TETR_2"/>
    <property type="match status" value="1"/>
</dbReference>
<gene>
    <name evidence="7" type="ORF">GCM10010517_77280</name>
</gene>
<keyword evidence="1" id="KW-0678">Repressor</keyword>
<dbReference type="PANTHER" id="PTHR30055:SF151">
    <property type="entry name" value="TRANSCRIPTIONAL REGULATORY PROTEIN"/>
    <property type="match status" value="1"/>
</dbReference>
<dbReference type="Pfam" id="PF00440">
    <property type="entry name" value="TetR_N"/>
    <property type="match status" value="1"/>
</dbReference>
<dbReference type="Pfam" id="PF02909">
    <property type="entry name" value="TetR_C_1"/>
    <property type="match status" value="1"/>
</dbReference>
<keyword evidence="4" id="KW-0804">Transcription</keyword>
<dbReference type="PANTHER" id="PTHR30055">
    <property type="entry name" value="HTH-TYPE TRANSCRIPTIONAL REGULATOR RUTR"/>
    <property type="match status" value="1"/>
</dbReference>
<dbReference type="InterPro" id="IPR003012">
    <property type="entry name" value="Tet_transcr_reg_TetR"/>
</dbReference>
<keyword evidence="3 5" id="KW-0238">DNA-binding</keyword>
<evidence type="ECO:0000256" key="1">
    <source>
        <dbReference type="ARBA" id="ARBA00022491"/>
    </source>
</evidence>
<name>A0ABN3WC95_9ACTN</name>
<evidence type="ECO:0000256" key="3">
    <source>
        <dbReference type="ARBA" id="ARBA00023125"/>
    </source>
</evidence>
<dbReference type="InterPro" id="IPR004111">
    <property type="entry name" value="Repressor_TetR_C"/>
</dbReference>
<organism evidence="7 8">
    <name type="scientific">Streptosporangium fragile</name>
    <dbReference type="NCBI Taxonomy" id="46186"/>
    <lineage>
        <taxon>Bacteria</taxon>
        <taxon>Bacillati</taxon>
        <taxon>Actinomycetota</taxon>
        <taxon>Actinomycetes</taxon>
        <taxon>Streptosporangiales</taxon>
        <taxon>Streptosporangiaceae</taxon>
        <taxon>Streptosporangium</taxon>
    </lineage>
</organism>